<accession>A0AAD0AB60</accession>
<feature type="region of interest" description="Disordered" evidence="1">
    <location>
        <begin position="1"/>
        <end position="83"/>
    </location>
</feature>
<dbReference type="Proteomes" id="UP000224056">
    <property type="component" value="Chromosome"/>
</dbReference>
<dbReference type="AlphaFoldDB" id="A0AAD0AB60"/>
<evidence type="ECO:0000313" key="2">
    <source>
        <dbReference type="EMBL" id="ATO41999.1"/>
    </source>
</evidence>
<name>A0AAD0AB60_9BIFI</name>
<gene>
    <name evidence="2" type="ORF">BA20089_07630</name>
</gene>
<feature type="compositionally biased region" description="Polar residues" evidence="1">
    <location>
        <begin position="61"/>
        <end position="74"/>
    </location>
</feature>
<reference evidence="2 3" key="1">
    <citation type="submission" date="2016-10" db="EMBL/GenBank/DDBJ databases">
        <title>The whole genome sequencing and assembly of B. asteroides DSM 20089 strain.</title>
        <authorList>
            <person name="Lee Y.-J."/>
            <person name="Park M.-K."/>
            <person name="Yi H."/>
            <person name="Bahn Y.-S."/>
            <person name="Kim J.F."/>
            <person name="Lee D.-W."/>
        </authorList>
    </citation>
    <scope>NUCLEOTIDE SEQUENCE [LARGE SCALE GENOMIC DNA]</scope>
    <source>
        <strain evidence="2 3">DSM 20089</strain>
    </source>
</reference>
<evidence type="ECO:0000256" key="1">
    <source>
        <dbReference type="SAM" id="MobiDB-lite"/>
    </source>
</evidence>
<feature type="compositionally biased region" description="Polar residues" evidence="1">
    <location>
        <begin position="11"/>
        <end position="26"/>
    </location>
</feature>
<organism evidence="2 3">
    <name type="scientific">Bifidobacterium asteroides DSM 20089</name>
    <dbReference type="NCBI Taxonomy" id="1437594"/>
    <lineage>
        <taxon>Bacteria</taxon>
        <taxon>Bacillati</taxon>
        <taxon>Actinomycetota</taxon>
        <taxon>Actinomycetes</taxon>
        <taxon>Bifidobacteriales</taxon>
        <taxon>Bifidobacteriaceae</taxon>
        <taxon>Bifidobacterium</taxon>
    </lineage>
</organism>
<protein>
    <submittedName>
        <fullName evidence="2">Uncharacterized protein</fullName>
    </submittedName>
</protein>
<proteinExistence type="predicted"/>
<evidence type="ECO:0000313" key="3">
    <source>
        <dbReference type="Proteomes" id="UP000224056"/>
    </source>
</evidence>
<sequence length="83" mass="9015">MVERGEPKTEGATSQARRVSYPSSSIPVVKKPQWKHQRAETGAPSILDGANAAPPKRQHSNNRTSKPLTFNNSPFDDGIGPHP</sequence>
<dbReference type="EMBL" id="CP017696">
    <property type="protein sequence ID" value="ATO41999.1"/>
    <property type="molecule type" value="Genomic_DNA"/>
</dbReference>